<protein>
    <submittedName>
        <fullName evidence="2">Chromosome partitioning protein ParB</fullName>
    </submittedName>
</protein>
<dbReference type="EMBL" id="JACRKR010000134">
    <property type="protein sequence ID" value="MBI5078922.1"/>
    <property type="molecule type" value="Genomic_DNA"/>
</dbReference>
<organism evidence="2 3">
    <name type="scientific">Candidatus Saganbacteria bacterium</name>
    <dbReference type="NCBI Taxonomy" id="2575572"/>
    <lineage>
        <taxon>Bacteria</taxon>
        <taxon>Bacillati</taxon>
        <taxon>Saganbacteria</taxon>
    </lineage>
</organism>
<dbReference type="InterPro" id="IPR057240">
    <property type="entry name" value="ParB_dimer_C"/>
</dbReference>
<evidence type="ECO:0000259" key="1">
    <source>
        <dbReference type="Pfam" id="PF23552"/>
    </source>
</evidence>
<name>A0A9D6UMK6_UNCSA</name>
<feature type="domain" description="ParB C-terminal dimerisation" evidence="1">
    <location>
        <begin position="3"/>
        <end position="36"/>
    </location>
</feature>
<dbReference type="Proteomes" id="UP000808761">
    <property type="component" value="Unassembled WGS sequence"/>
</dbReference>
<proteinExistence type="predicted"/>
<evidence type="ECO:0000313" key="3">
    <source>
        <dbReference type="Proteomes" id="UP000808761"/>
    </source>
</evidence>
<evidence type="ECO:0000313" key="2">
    <source>
        <dbReference type="EMBL" id="MBI5078922.1"/>
    </source>
</evidence>
<dbReference type="Pfam" id="PF23552">
    <property type="entry name" value="ParB_C"/>
    <property type="match status" value="1"/>
</dbReference>
<accession>A0A9D6UMK6</accession>
<gene>
    <name evidence="2" type="ORF">HZB08_02760</name>
</gene>
<reference evidence="2" key="1">
    <citation type="submission" date="2020-07" db="EMBL/GenBank/DDBJ databases">
        <title>Huge and variable diversity of episymbiotic CPR bacteria and DPANN archaea in groundwater ecosystems.</title>
        <authorList>
            <person name="He C.Y."/>
            <person name="Keren R."/>
            <person name="Whittaker M."/>
            <person name="Farag I.F."/>
            <person name="Doudna J."/>
            <person name="Cate J.H.D."/>
            <person name="Banfield J.F."/>
        </authorList>
    </citation>
    <scope>NUCLEOTIDE SEQUENCE</scope>
    <source>
        <strain evidence="2">NC_groundwater_1860_Pr3_B-0.1um_51_7</strain>
    </source>
</reference>
<comment type="caution">
    <text evidence="2">The sequence shown here is derived from an EMBL/GenBank/DDBJ whole genome shotgun (WGS) entry which is preliminary data.</text>
</comment>
<sequence length="39" mass="4467">ERRLGAKTEIKPKSKGGLIHIHYHDIDELNRIMELIGAN</sequence>
<feature type="non-terminal residue" evidence="2">
    <location>
        <position position="1"/>
    </location>
</feature>
<dbReference type="AlphaFoldDB" id="A0A9D6UMK6"/>